<dbReference type="EMBL" id="MK838116">
    <property type="protein sequence ID" value="QDH47080.1"/>
    <property type="molecule type" value="Genomic_DNA"/>
</dbReference>
<dbReference type="Proteomes" id="UP000318420">
    <property type="component" value="Segment"/>
</dbReference>
<evidence type="ECO:0000313" key="1">
    <source>
        <dbReference type="EMBL" id="QDH47080.1"/>
    </source>
</evidence>
<reference evidence="1 2" key="1">
    <citation type="submission" date="2019-04" db="EMBL/GenBank/DDBJ databases">
        <title>Novel bacteriophages capable of disrupting biofilms from clinical strains of Aeromonas hydrophila with intrinsic antibiotic resistance.</title>
        <authorList>
            <person name="Kabwe M."/>
            <person name="Brown T.L."/>
            <person name="Speirs L."/>
            <person name="Ku H."/>
            <person name="Leach M."/>
            <person name="Chan H.T."/>
            <person name="Petrovski S."/>
            <person name="Lock P."/>
            <person name="Tucci J."/>
        </authorList>
    </citation>
    <scope>NUCLEOTIDE SEQUENCE [LARGE SCALE GENOMIC DNA]</scope>
</reference>
<organism evidence="1 2">
    <name type="scientific">Aeromonas phage LAh10</name>
    <dbReference type="NCBI Taxonomy" id="2591025"/>
    <lineage>
        <taxon>Viruses</taxon>
        <taxon>Duplodnaviria</taxon>
        <taxon>Heunggongvirae</taxon>
        <taxon>Uroviricota</taxon>
        <taxon>Caudoviricetes</taxon>
        <taxon>Chimalliviridae</taxon>
        <taxon>Ludhianavirus</taxon>
        <taxon>Ludhianavirus LAh10</taxon>
    </lineage>
</organism>
<accession>A0A514A1D5</accession>
<proteinExistence type="predicted"/>
<keyword evidence="2" id="KW-1185">Reference proteome</keyword>
<name>A0A514A1D5_9CAUD</name>
<gene>
    <name evidence="1" type="ORF">LAh10_8</name>
</gene>
<evidence type="ECO:0000313" key="2">
    <source>
        <dbReference type="Proteomes" id="UP000318420"/>
    </source>
</evidence>
<protein>
    <submittedName>
        <fullName evidence="1">Uncharacterized protein</fullName>
    </submittedName>
</protein>
<sequence length="336" mass="36902">MNVDINDIDHVLSCMSGFEAFSNQQDNSDAEYAKSCLKLNGVNLVAIAGNESFFEAIKQGGKKMYEMIVNLLRGIKNFFFGSGGTGKDKAVSQAKTEVNNAKKSIVITVKTLEKGDLPSGSPGVSNTNLNRAKEMLEEGKAAAEQINKLMSGENFAQGAEKWTKFVENYTSVMWTAESRAHFVRNIPQVKVSDLAAQTTKLEKSLREVVAAIKDGNKYNHNNAQYIVTTVEGGSKVIDAMDKARSAAKEMLAKVTIDLEHNNKEYKKLLEFTDEVLVNRGKEMQKLSSDLVRVTNNLTALIKDLEESISSLCYGVGRIAKKLGVEFNNPLTSILAK</sequence>